<dbReference type="FunFam" id="3.40.50.720:FF:000033">
    <property type="entry name" value="Adenylyltransferase and sulfurtransferase MOCS3"/>
    <property type="match status" value="1"/>
</dbReference>
<evidence type="ECO:0000256" key="8">
    <source>
        <dbReference type="ARBA" id="ARBA00063809"/>
    </source>
</evidence>
<dbReference type="GO" id="GO:0004792">
    <property type="term" value="F:thiosulfate-cyanide sulfurtransferase activity"/>
    <property type="evidence" value="ECO:0007669"/>
    <property type="project" value="TreeGrafter"/>
</dbReference>
<dbReference type="NCBIfam" id="NF004281">
    <property type="entry name" value="PRK05690.1"/>
    <property type="match status" value="1"/>
</dbReference>
<evidence type="ECO:0000256" key="11">
    <source>
        <dbReference type="ARBA" id="ARBA00075110"/>
    </source>
</evidence>
<dbReference type="EC" id="2.7.7.80" evidence="9"/>
<evidence type="ECO:0000256" key="2">
    <source>
        <dbReference type="ARBA" id="ARBA00009919"/>
    </source>
</evidence>
<accession>A0A0G3G6P6</accession>
<dbReference type="KEGG" id="tvr:TVD_12125"/>
<dbReference type="GO" id="GO:0005524">
    <property type="term" value="F:ATP binding"/>
    <property type="evidence" value="ECO:0007669"/>
    <property type="project" value="UniProtKB-KW"/>
</dbReference>
<evidence type="ECO:0000256" key="3">
    <source>
        <dbReference type="ARBA" id="ARBA00022679"/>
    </source>
</evidence>
<evidence type="ECO:0000256" key="4">
    <source>
        <dbReference type="ARBA" id="ARBA00022741"/>
    </source>
</evidence>
<dbReference type="GO" id="GO:0061605">
    <property type="term" value="F:molybdopterin-synthase adenylyltransferase activity"/>
    <property type="evidence" value="ECO:0007669"/>
    <property type="project" value="UniProtKB-EC"/>
</dbReference>
<comment type="function">
    <text evidence="7">Catalyzes the adenylation by ATP of the carboxyl group of the C-terminal glycine of sulfur carrier protein MoaD.</text>
</comment>
<comment type="subunit">
    <text evidence="8">Homodimer. Forms a stable heterotetrameric complex of 2 MoeB and 2 MoaD during adenylation of MoaD.</text>
</comment>
<protein>
    <recommendedName>
        <fullName evidence="10">Molybdopterin-synthase adenylyltransferase</fullName>
        <ecNumber evidence="9">2.7.7.80</ecNumber>
    </recommendedName>
    <alternativeName>
        <fullName evidence="13">MoaD protein adenylase</fullName>
    </alternativeName>
    <alternativeName>
        <fullName evidence="11">Molybdopterin-converting factor subunit 1 adenylase</fullName>
    </alternativeName>
    <alternativeName>
        <fullName evidence="12">Sulfur carrier protein MoaD adenylyltransferase</fullName>
    </alternativeName>
</protein>
<dbReference type="AlphaFoldDB" id="A0A0G3G6P6"/>
<dbReference type="Pfam" id="PF00899">
    <property type="entry name" value="ThiF"/>
    <property type="match status" value="1"/>
</dbReference>
<dbReference type="SUPFAM" id="SSF69572">
    <property type="entry name" value="Activating enzymes of the ubiquitin-like proteins"/>
    <property type="match status" value="1"/>
</dbReference>
<dbReference type="EMBL" id="CP011367">
    <property type="protein sequence ID" value="AKJ96054.1"/>
    <property type="molecule type" value="Genomic_DNA"/>
</dbReference>
<dbReference type="GO" id="GO:0008641">
    <property type="term" value="F:ubiquitin-like modifier activating enzyme activity"/>
    <property type="evidence" value="ECO:0007669"/>
    <property type="project" value="InterPro"/>
</dbReference>
<evidence type="ECO:0000313" key="16">
    <source>
        <dbReference type="Proteomes" id="UP000064201"/>
    </source>
</evidence>
<organism evidence="15 16">
    <name type="scientific">Thioalkalivibrio versutus</name>
    <dbReference type="NCBI Taxonomy" id="106634"/>
    <lineage>
        <taxon>Bacteria</taxon>
        <taxon>Pseudomonadati</taxon>
        <taxon>Pseudomonadota</taxon>
        <taxon>Gammaproteobacteria</taxon>
        <taxon>Chromatiales</taxon>
        <taxon>Ectothiorhodospiraceae</taxon>
        <taxon>Thioalkalivibrio</taxon>
    </lineage>
</organism>
<dbReference type="InterPro" id="IPR045886">
    <property type="entry name" value="ThiF/MoeB/HesA"/>
</dbReference>
<dbReference type="RefSeq" id="WP_018951641.1">
    <property type="nucleotide sequence ID" value="NZ_CP011367.1"/>
</dbReference>
<comment type="pathway">
    <text evidence="1">Cofactor biosynthesis; molybdopterin biosynthesis.</text>
</comment>
<evidence type="ECO:0000256" key="5">
    <source>
        <dbReference type="ARBA" id="ARBA00022840"/>
    </source>
</evidence>
<evidence type="ECO:0000256" key="7">
    <source>
        <dbReference type="ARBA" id="ARBA00055169"/>
    </source>
</evidence>
<dbReference type="InterPro" id="IPR000594">
    <property type="entry name" value="ThiF_NAD_FAD-bd"/>
</dbReference>
<dbReference type="CDD" id="cd00757">
    <property type="entry name" value="ThiF_MoeB_HesA_family"/>
    <property type="match status" value="1"/>
</dbReference>
<evidence type="ECO:0000256" key="12">
    <source>
        <dbReference type="ARBA" id="ARBA00075328"/>
    </source>
</evidence>
<evidence type="ECO:0000256" key="1">
    <source>
        <dbReference type="ARBA" id="ARBA00005046"/>
    </source>
</evidence>
<evidence type="ECO:0000313" key="15">
    <source>
        <dbReference type="EMBL" id="AKJ96054.1"/>
    </source>
</evidence>
<feature type="domain" description="THIF-type NAD/FAD binding fold" evidence="14">
    <location>
        <begin position="9"/>
        <end position="242"/>
    </location>
</feature>
<proteinExistence type="inferred from homology"/>
<reference evidence="15 16" key="1">
    <citation type="submission" date="2015-04" db="EMBL/GenBank/DDBJ databases">
        <title>Complete Sequence for the Genome of the Thioalkalivibrio versutus D301.</title>
        <authorList>
            <person name="Mu T."/>
            <person name="Zhou J."/>
            <person name="Xu X."/>
        </authorList>
    </citation>
    <scope>NUCLEOTIDE SEQUENCE [LARGE SCALE GENOMIC DNA]</scope>
    <source>
        <strain evidence="15 16">D301</strain>
    </source>
</reference>
<dbReference type="GO" id="GO:0005829">
    <property type="term" value="C:cytosol"/>
    <property type="evidence" value="ECO:0007669"/>
    <property type="project" value="TreeGrafter"/>
</dbReference>
<comment type="catalytic activity">
    <reaction evidence="6">
        <text>[molybdopterin-synthase sulfur-carrier protein]-C-terminal Gly-Gly + ATP + H(+) = [molybdopterin-synthase sulfur-carrier protein]-C-terminal Gly-Gly-AMP + diphosphate</text>
        <dbReference type="Rhea" id="RHEA:43616"/>
        <dbReference type="Rhea" id="RHEA-COMP:12159"/>
        <dbReference type="Rhea" id="RHEA-COMP:12202"/>
        <dbReference type="ChEBI" id="CHEBI:15378"/>
        <dbReference type="ChEBI" id="CHEBI:30616"/>
        <dbReference type="ChEBI" id="CHEBI:33019"/>
        <dbReference type="ChEBI" id="CHEBI:90618"/>
        <dbReference type="ChEBI" id="CHEBI:90778"/>
        <dbReference type="EC" id="2.7.7.80"/>
    </reaction>
</comment>
<keyword evidence="15" id="KW-0548">Nucleotidyltransferase</keyword>
<evidence type="ECO:0000256" key="6">
    <source>
        <dbReference type="ARBA" id="ARBA00052218"/>
    </source>
</evidence>
<dbReference type="PATRIC" id="fig|106634.4.peg.2471"/>
<keyword evidence="3 15" id="KW-0808">Transferase</keyword>
<comment type="similarity">
    <text evidence="2">Belongs to the HesA/MoeB/ThiF family.</text>
</comment>
<evidence type="ECO:0000259" key="14">
    <source>
        <dbReference type="Pfam" id="PF00899"/>
    </source>
</evidence>
<dbReference type="InterPro" id="IPR035985">
    <property type="entry name" value="Ubiquitin-activating_enz"/>
</dbReference>
<dbReference type="Proteomes" id="UP000064201">
    <property type="component" value="Chromosome"/>
</dbReference>
<dbReference type="PANTHER" id="PTHR10953">
    <property type="entry name" value="UBIQUITIN-ACTIVATING ENZYME E1"/>
    <property type="match status" value="1"/>
</dbReference>
<dbReference type="PANTHER" id="PTHR10953:SF102">
    <property type="entry name" value="ADENYLYLTRANSFERASE AND SULFURTRANSFERASE MOCS3"/>
    <property type="match status" value="1"/>
</dbReference>
<dbReference type="STRING" id="106634.TVD_12125"/>
<name>A0A0G3G6P6_9GAMM</name>
<dbReference type="GO" id="GO:0008146">
    <property type="term" value="F:sulfotransferase activity"/>
    <property type="evidence" value="ECO:0007669"/>
    <property type="project" value="TreeGrafter"/>
</dbReference>
<evidence type="ECO:0000256" key="10">
    <source>
        <dbReference type="ARBA" id="ARBA00073635"/>
    </source>
</evidence>
<evidence type="ECO:0000256" key="9">
    <source>
        <dbReference type="ARBA" id="ARBA00066884"/>
    </source>
</evidence>
<evidence type="ECO:0000256" key="13">
    <source>
        <dbReference type="ARBA" id="ARBA00078531"/>
    </source>
</evidence>
<keyword evidence="16" id="KW-1185">Reference proteome</keyword>
<keyword evidence="5" id="KW-0067">ATP-binding</keyword>
<sequence>MDDDQLLRYSRQIMLPGVGIEGQESLQQAHAVIMGLGGLGSPVAAYLAAAGVGRLTLVDPDHVEVTNLQRQILHTDADIGRDKVASAADRVAAMNPGCQVETRAERLDDAAMTRLFASADVVLDGTDNFAARGAISRAALAAGTPLVSGAVIRFEGQLTTFDYRDPEAACYHCLYGEGGGDEDTCAANGVLASLPGVVGSLQATEALKLLMGLPILSGRLLILDGLAMQFREIRLRRDPACPACSHRHAPA</sequence>
<dbReference type="Gene3D" id="3.40.50.720">
    <property type="entry name" value="NAD(P)-binding Rossmann-like Domain"/>
    <property type="match status" value="1"/>
</dbReference>
<keyword evidence="4" id="KW-0547">Nucleotide-binding</keyword>
<dbReference type="OrthoDB" id="9804286at2"/>
<gene>
    <name evidence="15" type="ORF">TVD_12125</name>
</gene>